<keyword evidence="10" id="KW-0539">Nucleus</keyword>
<protein>
    <recommendedName>
        <fullName evidence="3 11">Chromatin-remodeling ATPase INO80</fullName>
        <ecNumber evidence="11">3.6.4.-</ecNumber>
    </recommendedName>
</protein>
<keyword evidence="8 11" id="KW-0238">DNA-binding</keyword>
<accession>A0A7S4HJ12</accession>
<dbReference type="EMBL" id="HBKP01001513">
    <property type="protein sequence ID" value="CAE2200729.1"/>
    <property type="molecule type" value="Transcribed_RNA"/>
</dbReference>
<dbReference type="GO" id="GO:0042393">
    <property type="term" value="F:histone binding"/>
    <property type="evidence" value="ECO:0007669"/>
    <property type="project" value="TreeGrafter"/>
</dbReference>
<keyword evidence="4" id="KW-0547">Nucleotide-binding</keyword>
<evidence type="ECO:0000256" key="11">
    <source>
        <dbReference type="RuleBase" id="RU368001"/>
    </source>
</evidence>
<comment type="catalytic activity">
    <reaction evidence="11">
        <text>ATP + H2O = ADP + phosphate + H(+)</text>
        <dbReference type="Rhea" id="RHEA:13065"/>
        <dbReference type="ChEBI" id="CHEBI:15377"/>
        <dbReference type="ChEBI" id="CHEBI:15378"/>
        <dbReference type="ChEBI" id="CHEBI:30616"/>
        <dbReference type="ChEBI" id="CHEBI:43474"/>
        <dbReference type="ChEBI" id="CHEBI:456216"/>
    </reaction>
</comment>
<comment type="domain">
    <text evidence="11">The DBINO region is involved in binding to DNA.</text>
</comment>
<dbReference type="InterPro" id="IPR000330">
    <property type="entry name" value="SNF2_N"/>
</dbReference>
<evidence type="ECO:0000256" key="5">
    <source>
        <dbReference type="ARBA" id="ARBA00022763"/>
    </source>
</evidence>
<dbReference type="PROSITE" id="PS51194">
    <property type="entry name" value="HELICASE_CTER"/>
    <property type="match status" value="1"/>
</dbReference>
<gene>
    <name evidence="16" type="ORF">VSP0166_LOCUS1070</name>
</gene>
<dbReference type="PROSITE" id="PS51413">
    <property type="entry name" value="DBINO"/>
    <property type="match status" value="1"/>
</dbReference>
<evidence type="ECO:0000256" key="10">
    <source>
        <dbReference type="ARBA" id="ARBA00023242"/>
    </source>
</evidence>
<keyword evidence="5 11" id="KW-0227">DNA damage</keyword>
<evidence type="ECO:0000256" key="2">
    <source>
        <dbReference type="ARBA" id="ARBA00007025"/>
    </source>
</evidence>
<evidence type="ECO:0000256" key="6">
    <source>
        <dbReference type="ARBA" id="ARBA00022801"/>
    </source>
</evidence>
<dbReference type="InterPro" id="IPR027417">
    <property type="entry name" value="P-loop_NTPase"/>
</dbReference>
<dbReference type="Gene3D" id="3.40.50.300">
    <property type="entry name" value="P-loop containing nucleotide triphosphate hydrolases"/>
    <property type="match status" value="2"/>
</dbReference>
<evidence type="ECO:0000259" key="13">
    <source>
        <dbReference type="PROSITE" id="PS51192"/>
    </source>
</evidence>
<reference evidence="16" key="1">
    <citation type="submission" date="2021-01" db="EMBL/GenBank/DDBJ databases">
        <authorList>
            <person name="Corre E."/>
            <person name="Pelletier E."/>
            <person name="Niang G."/>
            <person name="Scheremetjew M."/>
            <person name="Finn R."/>
            <person name="Kale V."/>
            <person name="Holt S."/>
            <person name="Cochrane G."/>
            <person name="Meng A."/>
            <person name="Brown T."/>
            <person name="Cohen L."/>
        </authorList>
    </citation>
    <scope>NUCLEOTIDE SEQUENCE</scope>
    <source>
        <strain evidence="16">DIVA3 518/3/11/1/6</strain>
    </source>
</reference>
<evidence type="ECO:0000256" key="12">
    <source>
        <dbReference type="SAM" id="MobiDB-lite"/>
    </source>
</evidence>
<dbReference type="PROSITE" id="PS51192">
    <property type="entry name" value="HELICASE_ATP_BIND_1"/>
    <property type="match status" value="1"/>
</dbReference>
<dbReference type="InterPro" id="IPR001650">
    <property type="entry name" value="Helicase_C-like"/>
</dbReference>
<dbReference type="EC" id="3.6.4.-" evidence="11"/>
<dbReference type="GO" id="GO:0006281">
    <property type="term" value="P:DNA repair"/>
    <property type="evidence" value="ECO:0007669"/>
    <property type="project" value="UniProtKB-UniRule"/>
</dbReference>
<keyword evidence="6 11" id="KW-0378">Hydrolase</keyword>
<dbReference type="GO" id="GO:0016887">
    <property type="term" value="F:ATP hydrolysis activity"/>
    <property type="evidence" value="ECO:0007669"/>
    <property type="project" value="TreeGrafter"/>
</dbReference>
<evidence type="ECO:0000256" key="4">
    <source>
        <dbReference type="ARBA" id="ARBA00022741"/>
    </source>
</evidence>
<dbReference type="InterPro" id="IPR038718">
    <property type="entry name" value="SNF2-like_sf"/>
</dbReference>
<organism evidence="16">
    <name type="scientific">Vannella robusta</name>
    <dbReference type="NCBI Taxonomy" id="1487602"/>
    <lineage>
        <taxon>Eukaryota</taxon>
        <taxon>Amoebozoa</taxon>
        <taxon>Discosea</taxon>
        <taxon>Flabellinia</taxon>
        <taxon>Vannellidae</taxon>
        <taxon>Vannella</taxon>
    </lineage>
</organism>
<dbReference type="FunFam" id="3.40.50.10810:FF:000006">
    <property type="entry name" value="Putative DNA helicase INO80"/>
    <property type="match status" value="1"/>
</dbReference>
<evidence type="ECO:0000256" key="8">
    <source>
        <dbReference type="ARBA" id="ARBA00023125"/>
    </source>
</evidence>
<dbReference type="PANTHER" id="PTHR45685">
    <property type="entry name" value="HELICASE SRCAP-RELATED"/>
    <property type="match status" value="1"/>
</dbReference>
<evidence type="ECO:0000256" key="9">
    <source>
        <dbReference type="ARBA" id="ARBA00023204"/>
    </source>
</evidence>
<dbReference type="Pfam" id="PF13892">
    <property type="entry name" value="DBINO"/>
    <property type="match status" value="1"/>
</dbReference>
<comment type="similarity">
    <text evidence="2 11">Belongs to the SNF2/RAD54 helicase family.</text>
</comment>
<dbReference type="Pfam" id="PF00176">
    <property type="entry name" value="SNF2-rel_dom"/>
    <property type="match status" value="1"/>
</dbReference>
<evidence type="ECO:0000259" key="15">
    <source>
        <dbReference type="PROSITE" id="PS51413"/>
    </source>
</evidence>
<dbReference type="Pfam" id="PF00271">
    <property type="entry name" value="Helicase_C"/>
    <property type="match status" value="1"/>
</dbReference>
<comment type="subunit">
    <text evidence="11">Component of the INO80 chromatin-remodeling complex.</text>
</comment>
<dbReference type="InterPro" id="IPR020838">
    <property type="entry name" value="DBINO"/>
</dbReference>
<dbReference type="GO" id="GO:0006338">
    <property type="term" value="P:chromatin remodeling"/>
    <property type="evidence" value="ECO:0007669"/>
    <property type="project" value="UniProtKB-UniRule"/>
</dbReference>
<comment type="subcellular location">
    <subcellularLocation>
        <location evidence="1 11">Nucleus</location>
    </subcellularLocation>
</comment>
<dbReference type="AlphaFoldDB" id="A0A7S4HJ12"/>
<dbReference type="GO" id="GO:0031011">
    <property type="term" value="C:Ino80 complex"/>
    <property type="evidence" value="ECO:0007669"/>
    <property type="project" value="UniProtKB-UniRule"/>
</dbReference>
<feature type="compositionally biased region" description="Basic residues" evidence="12">
    <location>
        <begin position="340"/>
        <end position="352"/>
    </location>
</feature>
<dbReference type="GO" id="GO:0005524">
    <property type="term" value="F:ATP binding"/>
    <property type="evidence" value="ECO:0007669"/>
    <property type="project" value="UniProtKB-UniRule"/>
</dbReference>
<evidence type="ECO:0000256" key="7">
    <source>
        <dbReference type="ARBA" id="ARBA00022840"/>
    </source>
</evidence>
<dbReference type="Gene3D" id="3.40.50.10810">
    <property type="entry name" value="Tandem AAA-ATPase domain"/>
    <property type="match status" value="1"/>
</dbReference>
<evidence type="ECO:0000313" key="16">
    <source>
        <dbReference type="EMBL" id="CAE2200729.1"/>
    </source>
</evidence>
<evidence type="ECO:0000256" key="3">
    <source>
        <dbReference type="ARBA" id="ARBA00019805"/>
    </source>
</evidence>
<sequence>MDVPHVKDMTNWEPPLVLVPLPVRSLPQAVEVDFSEQPEWLVNFSNGKSKEQLQQILATNQLAHTKAQLDRMELECYVQPTYDEVNSENPLLMRNQMYNERKLRTAISSSYNDPLDVSNSPQNDTSSRISISALLSDASKASIATNDNKQSIPIDHSPYGSVHATFDGPSFTKRREIARANMLPLKRIRIDPNDFIYQKPLGSATSASLAACGSHIDMYDDSNIYNDQYIYLSQDQELLTRKNKKPRLYQVEYGSAPIRPEDLSPKATTKWNALAKNDIYKQYRTQLSNRSYLVSLAKKTAIACQKEVKKKVLQSVRQGKDAGNRGKKLSREVMMYWRKHDKGKRGAARRAQKTASQLRKRDDEIREAKRQQKKLNFLLTQTELYAHFIGKKTDVEGDQSGPSVESGQSIDAPVIEDEELAKEAAAATEQAIRATRARMEAFDQETNARKKKLGIKVKEANSYVPQPAMPSLEGKPAINESIREGEHKFGQPSIFAGKLKNYQLRGLNWLINLYDQGINGILADDMGLGKTIQTIAFLGHLAEEKDIWGPFIVVAPVSTLHNWIQEIARFTPALKALPYWGTAADRKVIRRFWTPKHMYTRNASMQVVVTSYQLIVQDEKYFKRVKWQYMVLDEAHALKSTASVRWKTLLGFHCRNRLLLTGTPIQNNMAELWALLHFIMPSFFDSHEEFNDWFSKDIENHAEGSGHINEQQLSRLHTILKPFMLRRVKNDIADEMVEKFELEQHCHLTERQKRLYRGIKANISISDLLSQNTKTDNSAHLMNLVMQFRKVCNHPELFERRGVTSPFQFIETVDQLNNNPIHYSLPKFLYRESLDLSSGPRDVAGRLLSPSLLKLFNIYTPHYIEESLRGSNQQEMTDHQTLNSAFSFARLSGMTEKETSNALQGDLLHQNAQYRAQNEIRTRKLCFHNFPAQFDDSPLLIRPVFSLRRDTESPLWNQSAFDAEAKDIVRKIRGYFPAAVATPVVPFCPDRSYMYQMHDILYNGRYQQILYGKNFKCSVENASDVSYSERDTLLHESGLVTPIFEAFTATKITVPDFASVINDSGKLKELDRLLFKLKAEGHCVLIYSQMTKMLNLLEEYMNYRKYSYHRLDGASKLSERRDMVSDFQNNGVFAFLLSTRAGGLGINLTAADTVIFYDSDWNPTMDDQAMDRAHRLGQTRPVTVYRLVTVDSIEERILARAKEKHNIQSIVIAGGKFEAGAFNSTEVVSLLLNDNEVEQSIMKSVQENNKSKRKRRK</sequence>
<dbReference type="InterPro" id="IPR050520">
    <property type="entry name" value="INO80/SWR1_helicase"/>
</dbReference>
<dbReference type="SMART" id="SM00490">
    <property type="entry name" value="HELICc"/>
    <property type="match status" value="1"/>
</dbReference>
<feature type="region of interest" description="Disordered" evidence="12">
    <location>
        <begin position="340"/>
        <end position="366"/>
    </location>
</feature>
<dbReference type="SMART" id="SM00487">
    <property type="entry name" value="DEXDc"/>
    <property type="match status" value="1"/>
</dbReference>
<name>A0A7S4HJ12_9EUKA</name>
<dbReference type="InterPro" id="IPR014001">
    <property type="entry name" value="Helicase_ATP-bd"/>
</dbReference>
<comment type="function">
    <text evidence="11">ATPase component of the INO80 complex which remodels chromatin by shifting nucleosomes and is involved in DNA repair.</text>
</comment>
<evidence type="ECO:0000256" key="1">
    <source>
        <dbReference type="ARBA" id="ARBA00004123"/>
    </source>
</evidence>
<dbReference type="InterPro" id="IPR049730">
    <property type="entry name" value="SNF2/RAD54-like_C"/>
</dbReference>
<feature type="domain" description="DBINO" evidence="15">
    <location>
        <begin position="270"/>
        <end position="395"/>
    </location>
</feature>
<feature type="domain" description="Helicase ATP-binding" evidence="13">
    <location>
        <begin position="511"/>
        <end position="682"/>
    </location>
</feature>
<keyword evidence="9 11" id="KW-0234">DNA repair</keyword>
<dbReference type="PANTHER" id="PTHR45685:SF2">
    <property type="entry name" value="CHROMATIN-REMODELING ATPASE INO80"/>
    <property type="match status" value="1"/>
</dbReference>
<evidence type="ECO:0000259" key="14">
    <source>
        <dbReference type="PROSITE" id="PS51194"/>
    </source>
</evidence>
<dbReference type="GO" id="GO:0003677">
    <property type="term" value="F:DNA binding"/>
    <property type="evidence" value="ECO:0007669"/>
    <property type="project" value="UniProtKB-UniRule"/>
</dbReference>
<feature type="domain" description="Helicase C-terminal" evidence="14">
    <location>
        <begin position="1069"/>
        <end position="1218"/>
    </location>
</feature>
<proteinExistence type="inferred from homology"/>
<keyword evidence="7 11" id="KW-0067">ATP-binding</keyword>
<dbReference type="CDD" id="cd18793">
    <property type="entry name" value="SF2_C_SNF"/>
    <property type="match status" value="1"/>
</dbReference>
<dbReference type="SUPFAM" id="SSF52540">
    <property type="entry name" value="P-loop containing nucleoside triphosphate hydrolases"/>
    <property type="match status" value="2"/>
</dbReference>